<dbReference type="InterPro" id="IPR036298">
    <property type="entry name" value="Chalcone_isomerase_sf"/>
</dbReference>
<sequence>MKSAVRFVRRSGFAAALAFAAASLTLITSSVSAAEVAGVRIDDIAHVGNQELKLNGAGIRHKAIFKVYVAALYLNDRKATAAEVLNAPGAKRVTLVMLRNVGNEELARGFMSGIQQNSDKSEKARFISQLQKFGEIFASIPELKKGDVLTTDWVPGSGTVIHVNGRKVSDALPDPAFYNALLKIWLGDKPVDAGLKPAMLGEKPEEPQRGNS</sequence>
<dbReference type="Proteomes" id="UP001352263">
    <property type="component" value="Unassembled WGS sequence"/>
</dbReference>
<reference evidence="3 4" key="1">
    <citation type="submission" date="2023-10" db="EMBL/GenBank/DDBJ databases">
        <title>Noviherbaspirillum sp. CPCC 100848 genome assembly.</title>
        <authorList>
            <person name="Li X.Y."/>
            <person name="Fang X.M."/>
        </authorList>
    </citation>
    <scope>NUCLEOTIDE SEQUENCE [LARGE SCALE GENOMIC DNA]</scope>
    <source>
        <strain evidence="3 4">CPCC 100848</strain>
    </source>
</reference>
<dbReference type="PANTHER" id="PTHR47698">
    <property type="entry name" value="FATTY-ACID-BINDING PROTEIN 3, CHLOROPLASTIC"/>
    <property type="match status" value="1"/>
</dbReference>
<dbReference type="InterPro" id="IPR016088">
    <property type="entry name" value="Chalcone_isomerase_3-sand"/>
</dbReference>
<dbReference type="Gene3D" id="3.50.70.10">
    <property type="match status" value="1"/>
</dbReference>
<dbReference type="InterPro" id="IPR016087">
    <property type="entry name" value="Chalcone_isomerase"/>
</dbReference>
<proteinExistence type="predicted"/>
<dbReference type="Pfam" id="PF16036">
    <property type="entry name" value="Chalcone_3"/>
    <property type="match status" value="1"/>
</dbReference>
<keyword evidence="1" id="KW-0732">Signal</keyword>
<keyword evidence="3" id="KW-0413">Isomerase</keyword>
<dbReference type="SUPFAM" id="SSF54626">
    <property type="entry name" value="Chalcone isomerase"/>
    <property type="match status" value="1"/>
</dbReference>
<feature type="chain" id="PRO_5046472937" evidence="1">
    <location>
        <begin position="34"/>
        <end position="212"/>
    </location>
</feature>
<gene>
    <name evidence="3" type="ORF">RY831_14120</name>
</gene>
<name>A0ABU6J9G3_9BURK</name>
<comment type="caution">
    <text evidence="3">The sequence shown here is derived from an EMBL/GenBank/DDBJ whole genome shotgun (WGS) entry which is preliminary data.</text>
</comment>
<dbReference type="EMBL" id="JAWIIV010000010">
    <property type="protein sequence ID" value="MEC4720293.1"/>
    <property type="molecule type" value="Genomic_DNA"/>
</dbReference>
<evidence type="ECO:0000256" key="1">
    <source>
        <dbReference type="SAM" id="SignalP"/>
    </source>
</evidence>
<dbReference type="RefSeq" id="WP_326506999.1">
    <property type="nucleotide sequence ID" value="NZ_JAWIIV010000010.1"/>
</dbReference>
<feature type="signal peptide" evidence="1">
    <location>
        <begin position="1"/>
        <end position="33"/>
    </location>
</feature>
<organism evidence="3 4">
    <name type="scientific">Noviherbaspirillum album</name>
    <dbReference type="NCBI Taxonomy" id="3080276"/>
    <lineage>
        <taxon>Bacteria</taxon>
        <taxon>Pseudomonadati</taxon>
        <taxon>Pseudomonadota</taxon>
        <taxon>Betaproteobacteria</taxon>
        <taxon>Burkholderiales</taxon>
        <taxon>Oxalobacteraceae</taxon>
        <taxon>Noviherbaspirillum</taxon>
    </lineage>
</organism>
<accession>A0ABU6J9G3</accession>
<evidence type="ECO:0000313" key="4">
    <source>
        <dbReference type="Proteomes" id="UP001352263"/>
    </source>
</evidence>
<protein>
    <submittedName>
        <fullName evidence="3">Chalcone isomerase family protein</fullName>
    </submittedName>
</protein>
<feature type="domain" description="Chalcone isomerase" evidence="2">
    <location>
        <begin position="33"/>
        <end position="201"/>
    </location>
</feature>
<keyword evidence="4" id="KW-1185">Reference proteome</keyword>
<dbReference type="PANTHER" id="PTHR47698:SF2">
    <property type="entry name" value="FATTY-ACID-BINDING PROTEIN 3, CHLOROPLASTIC"/>
    <property type="match status" value="1"/>
</dbReference>
<evidence type="ECO:0000259" key="2">
    <source>
        <dbReference type="Pfam" id="PF16036"/>
    </source>
</evidence>
<evidence type="ECO:0000313" key="3">
    <source>
        <dbReference type="EMBL" id="MEC4720293.1"/>
    </source>
</evidence>
<dbReference type="GO" id="GO:0016853">
    <property type="term" value="F:isomerase activity"/>
    <property type="evidence" value="ECO:0007669"/>
    <property type="project" value="UniProtKB-KW"/>
</dbReference>